<proteinExistence type="predicted"/>
<feature type="domain" description="dATP/dGTP diphosphohydrolase N-terminal" evidence="1">
    <location>
        <begin position="19"/>
        <end position="99"/>
    </location>
</feature>
<dbReference type="AlphaFoldDB" id="A0A0F9GZE0"/>
<reference evidence="2" key="1">
    <citation type="journal article" date="2015" name="Nature">
        <title>Complex archaea that bridge the gap between prokaryotes and eukaryotes.</title>
        <authorList>
            <person name="Spang A."/>
            <person name="Saw J.H."/>
            <person name="Jorgensen S.L."/>
            <person name="Zaremba-Niedzwiedzka K."/>
            <person name="Martijn J."/>
            <person name="Lind A.E."/>
            <person name="van Eijk R."/>
            <person name="Schleper C."/>
            <person name="Guy L."/>
            <person name="Ettema T.J."/>
        </authorList>
    </citation>
    <scope>NUCLEOTIDE SEQUENCE</scope>
</reference>
<evidence type="ECO:0000313" key="2">
    <source>
        <dbReference type="EMBL" id="KKL96051.1"/>
    </source>
</evidence>
<gene>
    <name evidence="2" type="ORF">LCGC14_1848370</name>
</gene>
<accession>A0A0F9GZE0</accession>
<dbReference type="InterPro" id="IPR044038">
    <property type="entry name" value="dATP/dGTP_diPOhydrolase_N"/>
</dbReference>
<organism evidence="2">
    <name type="scientific">marine sediment metagenome</name>
    <dbReference type="NCBI Taxonomy" id="412755"/>
    <lineage>
        <taxon>unclassified sequences</taxon>
        <taxon>metagenomes</taxon>
        <taxon>ecological metagenomes</taxon>
    </lineage>
</organism>
<dbReference type="EMBL" id="LAZR01018533">
    <property type="protein sequence ID" value="KKL96051.1"/>
    <property type="molecule type" value="Genomic_DNA"/>
</dbReference>
<protein>
    <recommendedName>
        <fullName evidence="1">dATP/dGTP diphosphohydrolase N-terminal domain-containing protein</fullName>
    </recommendedName>
</protein>
<comment type="caution">
    <text evidence="2">The sequence shown here is derived from an EMBL/GenBank/DDBJ whole genome shotgun (WGS) entry which is preliminary data.</text>
</comment>
<name>A0A0F9GZE0_9ZZZZ</name>
<evidence type="ECO:0000259" key="1">
    <source>
        <dbReference type="Pfam" id="PF18909"/>
    </source>
</evidence>
<sequence length="112" mass="13005">MSEEKHEFKTGAVRSRLDDVRYDLVSVYALARLAATYAEGAKKYGERNWEKGMEASNLVNHTLQHIFSWLQGDDNEEDHLAHAFWNLATLMHFEETRPDLIDIPSRAKTERN</sequence>
<dbReference type="Pfam" id="PF18909">
    <property type="entry name" value="dGTP_diPhyd_N"/>
    <property type="match status" value="1"/>
</dbReference>